<comment type="caution">
    <text evidence="3">The sequence shown here is derived from an EMBL/GenBank/DDBJ whole genome shotgun (WGS) entry which is preliminary data.</text>
</comment>
<sequence length="123" mass="14200">MAIRVKVPKEIKDYQEKLMGGMSVRQLVFFVLAVLISVGVTAYCVLVLHMSVDAAGYIVIPLLIPIVAFGWIRKEGMPLEKYGKIILNYYSKTGIRIYQTKERSNLNDFRKKRFQKVKETTKR</sequence>
<dbReference type="Proteomes" id="UP000253144">
    <property type="component" value="Unassembled WGS sequence"/>
</dbReference>
<dbReference type="AlphaFoldDB" id="A0A2A7T1N6"/>
<gene>
    <name evidence="2" type="ORF">DTX73_14420</name>
    <name evidence="3" type="ORF">EB12_02520</name>
</gene>
<dbReference type="InterPro" id="IPR024414">
    <property type="entry name" value="Uncharacterised_PrgI"/>
</dbReference>
<reference evidence="3 4" key="1">
    <citation type="submission" date="2015-06" db="EMBL/GenBank/DDBJ databases">
        <title>The Genome Sequence of Enterococcus faecium 131EA1.</title>
        <authorList>
            <consortium name="The Broad Institute Genomics Platform"/>
            <consortium name="The Broad Institute Genome Sequencing Center for Infectious Disease"/>
            <person name="Earl A.M."/>
            <person name="Van Tyne D."/>
            <person name="Lebreton F."/>
            <person name="Saavedra J.T."/>
            <person name="Gilmore M.S."/>
            <person name="Manson Mcguire A."/>
            <person name="Clock S."/>
            <person name="Crupain M."/>
            <person name="Rangan U."/>
            <person name="Young S."/>
            <person name="Abouelleil A."/>
            <person name="Cao P."/>
            <person name="Chapman S.B."/>
            <person name="Griggs A."/>
            <person name="Priest M."/>
            <person name="Shea T."/>
            <person name="Wortman J."/>
            <person name="Nusbaum C."/>
            <person name="Birren B."/>
        </authorList>
    </citation>
    <scope>NUCLEOTIDE SEQUENCE [LARGE SCALE GENOMIC DNA]</scope>
    <source>
        <strain evidence="3 4">131EA1</strain>
    </source>
</reference>
<evidence type="ECO:0000313" key="2">
    <source>
        <dbReference type="EMBL" id="KAA0686065.1"/>
    </source>
</evidence>
<organism evidence="3 4">
    <name type="scientific">Enterococcus faecium</name>
    <name type="common">Streptococcus faecium</name>
    <dbReference type="NCBI Taxonomy" id="1352"/>
    <lineage>
        <taxon>Bacteria</taxon>
        <taxon>Bacillati</taxon>
        <taxon>Bacillota</taxon>
        <taxon>Bacilli</taxon>
        <taxon>Lactobacillales</taxon>
        <taxon>Enterococcaceae</taxon>
        <taxon>Enterococcus</taxon>
    </lineage>
</organism>
<feature type="transmembrane region" description="Helical" evidence="1">
    <location>
        <begin position="27"/>
        <end position="48"/>
    </location>
</feature>
<dbReference type="EMBL" id="QOVC01000016">
    <property type="protein sequence ID" value="KAA0686065.1"/>
    <property type="molecule type" value="Genomic_DNA"/>
</dbReference>
<dbReference type="Proteomes" id="UP000448762">
    <property type="component" value="Unassembled WGS sequence"/>
</dbReference>
<evidence type="ECO:0000313" key="3">
    <source>
        <dbReference type="EMBL" id="RBS27482.1"/>
    </source>
</evidence>
<reference evidence="2 5" key="2">
    <citation type="submission" date="2018-07" db="EMBL/GenBank/DDBJ databases">
        <title>High quality draft genome sequencing of Enterococcus faecium exhibiting probiotic potential isolated from mucus of freshwater fish.</title>
        <authorList>
            <person name="El-Jeni R."/>
            <person name="Ghedira K."/>
            <person name="Abdelhak S."/>
            <person name="El-Bour M."/>
            <person name="Bouhaouala-Zahar B."/>
        </authorList>
    </citation>
    <scope>NUCLEOTIDE SEQUENCE [LARGE SCALE GENOMIC DNA]</scope>
    <source>
        <strain evidence="2 5">R.A73</strain>
    </source>
</reference>
<dbReference type="EMBL" id="LEQJ01000018">
    <property type="protein sequence ID" value="RBS27482.1"/>
    <property type="molecule type" value="Genomic_DNA"/>
</dbReference>
<keyword evidence="1" id="KW-0812">Transmembrane</keyword>
<evidence type="ECO:0000313" key="5">
    <source>
        <dbReference type="Proteomes" id="UP000448762"/>
    </source>
</evidence>
<dbReference type="Pfam" id="PF12666">
    <property type="entry name" value="PrgI"/>
    <property type="match status" value="1"/>
</dbReference>
<keyword evidence="1" id="KW-1133">Transmembrane helix</keyword>
<feature type="transmembrane region" description="Helical" evidence="1">
    <location>
        <begin position="54"/>
        <end position="72"/>
    </location>
</feature>
<dbReference type="RefSeq" id="WP_002372477.1">
    <property type="nucleotide sequence ID" value="NZ_BTRW01000021.1"/>
</dbReference>
<evidence type="ECO:0000256" key="1">
    <source>
        <dbReference type="SAM" id="Phobius"/>
    </source>
</evidence>
<protein>
    <submittedName>
        <fullName evidence="2">PrgI family protein</fullName>
    </submittedName>
</protein>
<evidence type="ECO:0000313" key="4">
    <source>
        <dbReference type="Proteomes" id="UP000253144"/>
    </source>
</evidence>
<proteinExistence type="predicted"/>
<accession>A0A2A7T1N6</accession>
<name>A0A2A7T1N6_ENTFC</name>
<keyword evidence="1" id="KW-0472">Membrane</keyword>